<dbReference type="Pfam" id="PF12833">
    <property type="entry name" value="HTH_18"/>
    <property type="match status" value="1"/>
</dbReference>
<reference evidence="5" key="1">
    <citation type="submission" date="2020-08" db="EMBL/GenBank/DDBJ databases">
        <title>Genome public.</title>
        <authorList>
            <person name="Liu C."/>
            <person name="Sun Q."/>
        </authorList>
    </citation>
    <scope>NUCLEOTIDE SEQUENCE</scope>
    <source>
        <strain evidence="5">NSJ-32</strain>
    </source>
</reference>
<feature type="domain" description="HTH araC/xylS-type" evidence="4">
    <location>
        <begin position="181"/>
        <end position="279"/>
    </location>
</feature>
<dbReference type="InterPro" id="IPR037923">
    <property type="entry name" value="HTH-like"/>
</dbReference>
<dbReference type="SMART" id="SM00342">
    <property type="entry name" value="HTH_ARAC"/>
    <property type="match status" value="1"/>
</dbReference>
<evidence type="ECO:0000256" key="3">
    <source>
        <dbReference type="ARBA" id="ARBA00023163"/>
    </source>
</evidence>
<keyword evidence="6" id="KW-1185">Reference proteome</keyword>
<evidence type="ECO:0000259" key="4">
    <source>
        <dbReference type="PROSITE" id="PS01124"/>
    </source>
</evidence>
<evidence type="ECO:0000256" key="1">
    <source>
        <dbReference type="ARBA" id="ARBA00023015"/>
    </source>
</evidence>
<dbReference type="InterPro" id="IPR009057">
    <property type="entry name" value="Homeodomain-like_sf"/>
</dbReference>
<accession>A0A926HWV7</accession>
<dbReference type="GO" id="GO:0043565">
    <property type="term" value="F:sequence-specific DNA binding"/>
    <property type="evidence" value="ECO:0007669"/>
    <property type="project" value="InterPro"/>
</dbReference>
<proteinExistence type="predicted"/>
<dbReference type="Proteomes" id="UP000657006">
    <property type="component" value="Unassembled WGS sequence"/>
</dbReference>
<dbReference type="InterPro" id="IPR018062">
    <property type="entry name" value="HTH_AraC-typ_CS"/>
</dbReference>
<protein>
    <submittedName>
        <fullName evidence="5">Helix-turn-helix transcriptional regulator</fullName>
    </submittedName>
</protein>
<evidence type="ECO:0000313" key="5">
    <source>
        <dbReference type="EMBL" id="MBC8543122.1"/>
    </source>
</evidence>
<dbReference type="Gene3D" id="2.60.120.280">
    <property type="entry name" value="Regulatory protein AraC"/>
    <property type="match status" value="1"/>
</dbReference>
<keyword evidence="3" id="KW-0804">Transcription</keyword>
<dbReference type="PRINTS" id="PR00032">
    <property type="entry name" value="HTHARAC"/>
</dbReference>
<dbReference type="EMBL" id="JACRSQ010000007">
    <property type="protein sequence ID" value="MBC8543122.1"/>
    <property type="molecule type" value="Genomic_DNA"/>
</dbReference>
<dbReference type="SUPFAM" id="SSF46689">
    <property type="entry name" value="Homeodomain-like"/>
    <property type="match status" value="2"/>
</dbReference>
<dbReference type="Gene3D" id="1.10.10.60">
    <property type="entry name" value="Homeodomain-like"/>
    <property type="match status" value="2"/>
</dbReference>
<dbReference type="RefSeq" id="WP_177717519.1">
    <property type="nucleotide sequence ID" value="NZ_JACRSQ010000007.1"/>
</dbReference>
<dbReference type="PROSITE" id="PS00041">
    <property type="entry name" value="HTH_ARAC_FAMILY_1"/>
    <property type="match status" value="1"/>
</dbReference>
<dbReference type="InterPro" id="IPR003313">
    <property type="entry name" value="AraC-bd"/>
</dbReference>
<keyword evidence="2" id="KW-0238">DNA-binding</keyword>
<comment type="caution">
    <text evidence="5">The sequence shown here is derived from an EMBL/GenBank/DDBJ whole genome shotgun (WGS) entry which is preliminary data.</text>
</comment>
<dbReference type="SUPFAM" id="SSF51215">
    <property type="entry name" value="Regulatory protein AraC"/>
    <property type="match status" value="1"/>
</dbReference>
<name>A0A926HWV7_9FIRM</name>
<dbReference type="InterPro" id="IPR018060">
    <property type="entry name" value="HTH_AraC"/>
</dbReference>
<keyword evidence="1" id="KW-0805">Transcription regulation</keyword>
<dbReference type="PROSITE" id="PS01124">
    <property type="entry name" value="HTH_ARAC_FAMILY_2"/>
    <property type="match status" value="1"/>
</dbReference>
<dbReference type="GO" id="GO:0003700">
    <property type="term" value="F:DNA-binding transcription factor activity"/>
    <property type="evidence" value="ECO:0007669"/>
    <property type="project" value="InterPro"/>
</dbReference>
<dbReference type="InterPro" id="IPR020449">
    <property type="entry name" value="Tscrpt_reg_AraC-type_HTH"/>
</dbReference>
<organism evidence="5 6">
    <name type="scientific">Bianquea renquensis</name>
    <dbReference type="NCBI Taxonomy" id="2763661"/>
    <lineage>
        <taxon>Bacteria</taxon>
        <taxon>Bacillati</taxon>
        <taxon>Bacillota</taxon>
        <taxon>Clostridia</taxon>
        <taxon>Eubacteriales</taxon>
        <taxon>Bianqueaceae</taxon>
        <taxon>Bianquea</taxon>
    </lineage>
</organism>
<sequence length="303" mass="35528">MIKERSGHPHYPDSTDFDQTLYVVSCGYSFLEDADHHFVTRRPRGRDDYHFLYVASGSVHVWIRGQEQIAKEGTLIYYKLGDPQQYFQDPLSRPEVYWLHFSGRKAGQFIQDLGFQESGLFFIGKNAQVVELWESILRELQLKKLYYFKICAGYLMQLLTCAARLLREGHHASWEKEERWSQVLALLNNDYQSSCPVEEYANIVGLSKYRFIKNFKTLTGRTPIEYRNRVRIQHAQMLLQDTACSILEIGERTGFESSSYFSSTFKRYTGVSPAQYRKTMAEPQNAKNEEFSREKSFDFFQNL</sequence>
<evidence type="ECO:0000313" key="6">
    <source>
        <dbReference type="Proteomes" id="UP000657006"/>
    </source>
</evidence>
<dbReference type="AlphaFoldDB" id="A0A926HWV7"/>
<dbReference type="Pfam" id="PF02311">
    <property type="entry name" value="AraC_binding"/>
    <property type="match status" value="1"/>
</dbReference>
<gene>
    <name evidence="5" type="ORF">H8730_06160</name>
</gene>
<dbReference type="PANTHER" id="PTHR43280">
    <property type="entry name" value="ARAC-FAMILY TRANSCRIPTIONAL REGULATOR"/>
    <property type="match status" value="1"/>
</dbReference>
<evidence type="ECO:0000256" key="2">
    <source>
        <dbReference type="ARBA" id="ARBA00023125"/>
    </source>
</evidence>
<dbReference type="PANTHER" id="PTHR43280:SF28">
    <property type="entry name" value="HTH-TYPE TRANSCRIPTIONAL ACTIVATOR RHAS"/>
    <property type="match status" value="1"/>
</dbReference>